<dbReference type="InterPro" id="IPR001810">
    <property type="entry name" value="F-box_dom"/>
</dbReference>
<sequence length="451" mass="50995">MVSADNLHLDVLELIFDNLTGNDLPSVALVSRSFLTAVIPRLYQTISYSLRQSKGYETKETMSPFAAILEHPELAVHVRNIELRSVPTIKSKISPPFMQQCRDTLRLCKNLTSFTCAISATSILPVFLPCLQDKTRLENLHVYSNLTTHQSEMLLKNMSLKNLVVEFSSWNLVHVLPTWAESLSQTLSSLTLFMVNELHEENLKATLSHLPNLRGLHVVGCPKVDHTAVLRQVSQTPLLESLAMTTSENTRPLTLPPPLLRHLKHLAFDTRYSLQPSPSPSILSSILQHIRLSGPPLQSFAIKLPERKVIVGEPFVTQLIDSHRFTLRRLSFRDCGLSHESLEAICKSCIHLEQLDLSIPVKEILPFTRRIAVSKTLRTLVDLDSHVDHGIRPQLTPDNARYIMTVSGSVREIITTHRIWTGRVEPNGIVGVDFQKRRPNPPDNLWFMPRE</sequence>
<proteinExistence type="predicted"/>
<dbReference type="EMBL" id="MU157836">
    <property type="protein sequence ID" value="KAF9531047.1"/>
    <property type="molecule type" value="Genomic_DNA"/>
</dbReference>
<comment type="caution">
    <text evidence="2">The sequence shown here is derived from an EMBL/GenBank/DDBJ whole genome shotgun (WGS) entry which is preliminary data.</text>
</comment>
<gene>
    <name evidence="2" type="ORF">CPB83DRAFT_918574</name>
</gene>
<dbReference type="AlphaFoldDB" id="A0A9P6JRP4"/>
<dbReference type="Proteomes" id="UP000807306">
    <property type="component" value="Unassembled WGS sequence"/>
</dbReference>
<dbReference type="SUPFAM" id="SSF52047">
    <property type="entry name" value="RNI-like"/>
    <property type="match status" value="1"/>
</dbReference>
<dbReference type="InterPro" id="IPR032675">
    <property type="entry name" value="LRR_dom_sf"/>
</dbReference>
<accession>A0A9P6JRP4</accession>
<evidence type="ECO:0000313" key="2">
    <source>
        <dbReference type="EMBL" id="KAF9531047.1"/>
    </source>
</evidence>
<keyword evidence="3" id="KW-1185">Reference proteome</keyword>
<protein>
    <recommendedName>
        <fullName evidence="1">F-box domain-containing protein</fullName>
    </recommendedName>
</protein>
<dbReference type="Pfam" id="PF00646">
    <property type="entry name" value="F-box"/>
    <property type="match status" value="1"/>
</dbReference>
<name>A0A9P6JRP4_9AGAR</name>
<dbReference type="Gene3D" id="3.80.10.10">
    <property type="entry name" value="Ribonuclease Inhibitor"/>
    <property type="match status" value="1"/>
</dbReference>
<dbReference type="OrthoDB" id="3005567at2759"/>
<reference evidence="2" key="1">
    <citation type="submission" date="2020-11" db="EMBL/GenBank/DDBJ databases">
        <authorList>
            <consortium name="DOE Joint Genome Institute"/>
            <person name="Ahrendt S."/>
            <person name="Riley R."/>
            <person name="Andreopoulos W."/>
            <person name="Labutti K."/>
            <person name="Pangilinan J."/>
            <person name="Ruiz-Duenas F.J."/>
            <person name="Barrasa J.M."/>
            <person name="Sanchez-Garcia M."/>
            <person name="Camarero S."/>
            <person name="Miyauchi S."/>
            <person name="Serrano A."/>
            <person name="Linde D."/>
            <person name="Babiker R."/>
            <person name="Drula E."/>
            <person name="Ayuso-Fernandez I."/>
            <person name="Pacheco R."/>
            <person name="Padilla G."/>
            <person name="Ferreira P."/>
            <person name="Barriuso J."/>
            <person name="Kellner H."/>
            <person name="Castanera R."/>
            <person name="Alfaro M."/>
            <person name="Ramirez L."/>
            <person name="Pisabarro A.G."/>
            <person name="Kuo A."/>
            <person name="Tritt A."/>
            <person name="Lipzen A."/>
            <person name="He G."/>
            <person name="Yan M."/>
            <person name="Ng V."/>
            <person name="Cullen D."/>
            <person name="Martin F."/>
            <person name="Rosso M.-N."/>
            <person name="Henrissat B."/>
            <person name="Hibbett D."/>
            <person name="Martinez A.T."/>
            <person name="Grigoriev I.V."/>
        </authorList>
    </citation>
    <scope>NUCLEOTIDE SEQUENCE</scope>
    <source>
        <strain evidence="2">CBS 506.95</strain>
    </source>
</reference>
<evidence type="ECO:0000259" key="1">
    <source>
        <dbReference type="Pfam" id="PF00646"/>
    </source>
</evidence>
<organism evidence="2 3">
    <name type="scientific">Crepidotus variabilis</name>
    <dbReference type="NCBI Taxonomy" id="179855"/>
    <lineage>
        <taxon>Eukaryota</taxon>
        <taxon>Fungi</taxon>
        <taxon>Dikarya</taxon>
        <taxon>Basidiomycota</taxon>
        <taxon>Agaricomycotina</taxon>
        <taxon>Agaricomycetes</taxon>
        <taxon>Agaricomycetidae</taxon>
        <taxon>Agaricales</taxon>
        <taxon>Agaricineae</taxon>
        <taxon>Crepidotaceae</taxon>
        <taxon>Crepidotus</taxon>
    </lineage>
</organism>
<evidence type="ECO:0000313" key="3">
    <source>
        <dbReference type="Proteomes" id="UP000807306"/>
    </source>
</evidence>
<feature type="domain" description="F-box" evidence="1">
    <location>
        <begin position="6"/>
        <end position="37"/>
    </location>
</feature>